<accession>A0A367X8T7</accession>
<dbReference type="PANTHER" id="PTHR15020:SF45">
    <property type="entry name" value="NAD(P)-BINDING DOMAIN-CONTAINING PROTEIN"/>
    <property type="match status" value="1"/>
</dbReference>
<dbReference type="Gene3D" id="3.40.50.720">
    <property type="entry name" value="NAD(P)-binding Rossmann-like Domain"/>
    <property type="match status" value="1"/>
</dbReference>
<reference evidence="2 3" key="1">
    <citation type="submission" date="2014-07" db="EMBL/GenBank/DDBJ databases">
        <title>Draft genome sequence of Thalassospira xiamenensis IB13.</title>
        <authorList>
            <person name="Lai Q."/>
            <person name="Shao Z."/>
        </authorList>
    </citation>
    <scope>NUCLEOTIDE SEQUENCE [LARGE SCALE GENOMIC DNA]</scope>
    <source>
        <strain evidence="2 3">IB13</strain>
    </source>
</reference>
<dbReference type="InterPro" id="IPR016040">
    <property type="entry name" value="NAD(P)-bd_dom"/>
</dbReference>
<dbReference type="Proteomes" id="UP000252266">
    <property type="component" value="Unassembled WGS sequence"/>
</dbReference>
<dbReference type="InterPro" id="IPR036291">
    <property type="entry name" value="NAD(P)-bd_dom_sf"/>
</dbReference>
<comment type="caution">
    <text evidence="2">The sequence shown here is derived from an EMBL/GenBank/DDBJ whole genome shotgun (WGS) entry which is preliminary data.</text>
</comment>
<feature type="domain" description="NAD(P)-binding" evidence="1">
    <location>
        <begin position="14"/>
        <end position="200"/>
    </location>
</feature>
<dbReference type="PANTHER" id="PTHR15020">
    <property type="entry name" value="FLAVIN REDUCTASE-RELATED"/>
    <property type="match status" value="1"/>
</dbReference>
<dbReference type="AlphaFoldDB" id="A0A367X8T7"/>
<dbReference type="Pfam" id="PF13460">
    <property type="entry name" value="NAD_binding_10"/>
    <property type="match status" value="1"/>
</dbReference>
<evidence type="ECO:0000313" key="3">
    <source>
        <dbReference type="Proteomes" id="UP000252266"/>
    </source>
</evidence>
<evidence type="ECO:0000313" key="2">
    <source>
        <dbReference type="EMBL" id="RCK49997.1"/>
    </source>
</evidence>
<proteinExistence type="predicted"/>
<dbReference type="RefSeq" id="WP_062958885.1">
    <property type="nucleotide sequence ID" value="NZ_JALLPZ010000001.1"/>
</dbReference>
<evidence type="ECO:0000259" key="1">
    <source>
        <dbReference type="Pfam" id="PF13460"/>
    </source>
</evidence>
<dbReference type="SUPFAM" id="SSF51735">
    <property type="entry name" value="NAD(P)-binding Rossmann-fold domains"/>
    <property type="match status" value="1"/>
</dbReference>
<dbReference type="EMBL" id="JPWJ01000006">
    <property type="protein sequence ID" value="RCK49997.1"/>
    <property type="molecule type" value="Genomic_DNA"/>
</dbReference>
<protein>
    <recommendedName>
        <fullName evidence="1">NAD(P)-binding domain-containing protein</fullName>
    </recommendedName>
</protein>
<gene>
    <name evidence="2" type="ORF">TH44_12065</name>
</gene>
<name>A0A367X8T7_9PROT</name>
<sequence>MTHKHEHPDIVVFGARSGVGLEFVKIAKAAGRTVVAVVRPDSEISELQALDVVVRHADIFQPVELDRALSVVRPGWSAVSTLGRTRKEEPSVDHVGNATVIDRALVLGAARFLFVSSLGCGDSRQFASERLLAAIGTTLQEKTMAEEYLQSSGLPFTIIRPGGLTSDPPSGEGALYQNPAVHGRIGRQDLAVKMWKCLQTDKTLGKIFSAVNRRHLRAPDGTVKYL</sequence>
<organism evidence="2 3">
    <name type="scientific">Thalassospira xiamenensis</name>
    <dbReference type="NCBI Taxonomy" id="220697"/>
    <lineage>
        <taxon>Bacteria</taxon>
        <taxon>Pseudomonadati</taxon>
        <taxon>Pseudomonadota</taxon>
        <taxon>Alphaproteobacteria</taxon>
        <taxon>Rhodospirillales</taxon>
        <taxon>Thalassospiraceae</taxon>
        <taxon>Thalassospira</taxon>
    </lineage>
</organism>